<organism evidence="2 3">
    <name type="scientific">Klebsiella variicola (strain 342)</name>
    <name type="common">Klebsiella pneumoniae</name>
    <dbReference type="NCBI Taxonomy" id="507522"/>
    <lineage>
        <taxon>Bacteria</taxon>
        <taxon>Pseudomonadati</taxon>
        <taxon>Pseudomonadota</taxon>
        <taxon>Gammaproteobacteria</taxon>
        <taxon>Enterobacterales</taxon>
        <taxon>Enterobacteriaceae</taxon>
        <taxon>Klebsiella/Raoultella group</taxon>
        <taxon>Klebsiella</taxon>
        <taxon>Klebsiella pneumoniae complex</taxon>
    </lineage>
</organism>
<dbReference type="InterPro" id="IPR032118">
    <property type="entry name" value="Phage_holin_HP1"/>
</dbReference>
<dbReference type="KEGG" id="kpe:KPK_3374"/>
<dbReference type="EMBL" id="CP000964">
    <property type="protein sequence ID" value="ACI07378.1"/>
    <property type="molecule type" value="Genomic_DNA"/>
</dbReference>
<name>B5XSJ7_KLEV3</name>
<keyword evidence="1" id="KW-1133">Transmembrane helix</keyword>
<protein>
    <recommendedName>
        <fullName evidence="4">Holin</fullName>
    </recommendedName>
</protein>
<feature type="transmembrane region" description="Helical" evidence="1">
    <location>
        <begin position="76"/>
        <end position="95"/>
    </location>
</feature>
<evidence type="ECO:0008006" key="4">
    <source>
        <dbReference type="Google" id="ProtNLM"/>
    </source>
</evidence>
<dbReference type="BioCyc" id="KPNE507522:GI0B-3357-MONOMER"/>
<dbReference type="AlphaFoldDB" id="B5XSJ7"/>
<evidence type="ECO:0000313" key="3">
    <source>
        <dbReference type="Proteomes" id="UP000001734"/>
    </source>
</evidence>
<dbReference type="Proteomes" id="UP000001734">
    <property type="component" value="Chromosome"/>
</dbReference>
<sequence length="113" mass="12316">MSNQPDGPDPFMHTAPSVISGGEVMTRMSTIYSRLSYGTGTALTGCGVSAKAYADTAKTEVWILADKIAGLTLSDWAIIVGITCTVITCGVNWYYRRKEREDRLNGYVNKAEE</sequence>
<keyword evidence="1" id="KW-0812">Transmembrane</keyword>
<evidence type="ECO:0000256" key="1">
    <source>
        <dbReference type="SAM" id="Phobius"/>
    </source>
</evidence>
<gene>
    <name evidence="2" type="ordered locus">KPK_3374</name>
</gene>
<evidence type="ECO:0000313" key="2">
    <source>
        <dbReference type="EMBL" id="ACI07378.1"/>
    </source>
</evidence>
<reference evidence="2 3" key="1">
    <citation type="journal article" date="2008" name="PLoS Genet.">
        <title>Complete genome sequence of the N2-fixing broad host range endophyte Klebsiella pneumoniae 342 and virulence predictions verified in mice.</title>
        <authorList>
            <person name="Fouts D.E."/>
            <person name="Tyler H.L."/>
            <person name="DeBoy R.T."/>
            <person name="Daugherty S."/>
            <person name="Ren Q."/>
            <person name="Badger J.H."/>
            <person name="Durkin A.S."/>
            <person name="Huot H."/>
            <person name="Shrivastava S."/>
            <person name="Kothari S."/>
            <person name="Dodson R.J."/>
            <person name="Mohamoud Y."/>
            <person name="Khouri H."/>
            <person name="Roesch L.F."/>
            <person name="Krogfelt K.A."/>
            <person name="Struve C."/>
            <person name="Triplett E.W."/>
            <person name="Methe B.A."/>
        </authorList>
    </citation>
    <scope>NUCLEOTIDE SEQUENCE [LARGE SCALE GENOMIC DNA]</scope>
    <source>
        <strain evidence="2 3">342</strain>
    </source>
</reference>
<keyword evidence="1" id="KW-0472">Membrane</keyword>
<proteinExistence type="predicted"/>
<dbReference type="HOGENOM" id="CLU_170998_0_0_6"/>
<dbReference type="Pfam" id="PF16080">
    <property type="entry name" value="Phage_holin_2_3"/>
    <property type="match status" value="1"/>
</dbReference>
<accession>B5XSJ7</accession>